<name>A0A7U3Q0G0_EPIFF</name>
<dbReference type="EMBL" id="CP031389">
    <property type="protein sequence ID" value="QPH11187.1"/>
    <property type="molecule type" value="Genomic_DNA"/>
</dbReference>
<keyword evidence="2" id="KW-1133">Transmembrane helix</keyword>
<keyword evidence="2" id="KW-0472">Membrane</keyword>
<organism evidence="3 4">
    <name type="scientific">Epichloe festucae (strain Fl1)</name>
    <dbReference type="NCBI Taxonomy" id="877507"/>
    <lineage>
        <taxon>Eukaryota</taxon>
        <taxon>Fungi</taxon>
        <taxon>Dikarya</taxon>
        <taxon>Ascomycota</taxon>
        <taxon>Pezizomycotina</taxon>
        <taxon>Sordariomycetes</taxon>
        <taxon>Hypocreomycetidae</taxon>
        <taxon>Hypocreales</taxon>
        <taxon>Clavicipitaceae</taxon>
        <taxon>Epichloe</taxon>
    </lineage>
</organism>
<protein>
    <submittedName>
        <fullName evidence="3">Uncharacterized protein</fullName>
    </submittedName>
</protein>
<feature type="region of interest" description="Disordered" evidence="1">
    <location>
        <begin position="76"/>
        <end position="101"/>
    </location>
</feature>
<gene>
    <name evidence="3" type="ORF">C2857_002838</name>
</gene>
<evidence type="ECO:0000313" key="3">
    <source>
        <dbReference type="EMBL" id="QPH11187.1"/>
    </source>
</evidence>
<accession>A0A7U3Q0G0</accession>
<sequence length="101" mass="11231">MSDTTQTSLWDAGSYVMPHSASFVIRSISALCAFIGTILILPLFFFLTIDISLWLWRHFSTRSESHGRDLAVREAVAKPPPDSSISSSTSIMTPTPRTSRR</sequence>
<evidence type="ECO:0000313" key="4">
    <source>
        <dbReference type="Proteomes" id="UP000594364"/>
    </source>
</evidence>
<proteinExistence type="predicted"/>
<evidence type="ECO:0000256" key="1">
    <source>
        <dbReference type="SAM" id="MobiDB-lite"/>
    </source>
</evidence>
<dbReference type="AlphaFoldDB" id="A0A7U3Q0G0"/>
<keyword evidence="2" id="KW-0812">Transmembrane</keyword>
<feature type="compositionally biased region" description="Low complexity" evidence="1">
    <location>
        <begin position="83"/>
        <end position="101"/>
    </location>
</feature>
<keyword evidence="4" id="KW-1185">Reference proteome</keyword>
<evidence type="ECO:0000256" key="2">
    <source>
        <dbReference type="SAM" id="Phobius"/>
    </source>
</evidence>
<feature type="transmembrane region" description="Helical" evidence="2">
    <location>
        <begin position="23"/>
        <end position="56"/>
    </location>
</feature>
<dbReference type="OrthoDB" id="10546733at2759"/>
<reference evidence="3 4" key="1">
    <citation type="journal article" date="2018" name="PLoS Genet.">
        <title>Repeat elements organise 3D genome structure and mediate transcription in the filamentous fungus Epichloe festucae.</title>
        <authorList>
            <person name="Winter D.J."/>
            <person name="Ganley A.R.D."/>
            <person name="Young C.A."/>
            <person name="Liachko I."/>
            <person name="Schardl C.L."/>
            <person name="Dupont P.Y."/>
            <person name="Berry D."/>
            <person name="Ram A."/>
            <person name="Scott B."/>
            <person name="Cox M.P."/>
        </authorList>
    </citation>
    <scope>NUCLEOTIDE SEQUENCE [LARGE SCALE GENOMIC DNA]</scope>
    <source>
        <strain evidence="3 4">Fl1</strain>
    </source>
</reference>
<dbReference type="Proteomes" id="UP000594364">
    <property type="component" value="Chromosome 5"/>
</dbReference>